<evidence type="ECO:0000313" key="3">
    <source>
        <dbReference type="Proteomes" id="UP001595904"/>
    </source>
</evidence>
<protein>
    <recommendedName>
        <fullName evidence="4">DUF4189 domain-containing protein</fullName>
    </recommendedName>
</protein>
<accession>A0ABV8T694</accession>
<name>A0ABV8T694_9GAMM</name>
<comment type="caution">
    <text evidence="2">The sequence shown here is derived from an EMBL/GenBank/DDBJ whole genome shotgun (WGS) entry which is preliminary data.</text>
</comment>
<keyword evidence="3" id="KW-1185">Reference proteome</keyword>
<feature type="signal peptide" evidence="1">
    <location>
        <begin position="1"/>
        <end position="21"/>
    </location>
</feature>
<organism evidence="2 3">
    <name type="scientific">Steroidobacter flavus</name>
    <dbReference type="NCBI Taxonomy" id="1842136"/>
    <lineage>
        <taxon>Bacteria</taxon>
        <taxon>Pseudomonadati</taxon>
        <taxon>Pseudomonadota</taxon>
        <taxon>Gammaproteobacteria</taxon>
        <taxon>Steroidobacterales</taxon>
        <taxon>Steroidobacteraceae</taxon>
        <taxon>Steroidobacter</taxon>
    </lineage>
</organism>
<keyword evidence="1" id="KW-0732">Signal</keyword>
<dbReference type="Proteomes" id="UP001595904">
    <property type="component" value="Unassembled WGS sequence"/>
</dbReference>
<evidence type="ECO:0000313" key="2">
    <source>
        <dbReference type="EMBL" id="MFC4314483.1"/>
    </source>
</evidence>
<feature type="chain" id="PRO_5045573758" description="DUF4189 domain-containing protein" evidence="1">
    <location>
        <begin position="22"/>
        <end position="74"/>
    </location>
</feature>
<sequence>MMKTLYRPLLLLTLVSGVVVAAAGPFNATCTDNHGLSGGYLGPPQKTRAEAEKDCVAHKASKPAYKNHECWVTE</sequence>
<proteinExistence type="predicted"/>
<dbReference type="EMBL" id="JBHSDU010000015">
    <property type="protein sequence ID" value="MFC4314483.1"/>
    <property type="molecule type" value="Genomic_DNA"/>
</dbReference>
<evidence type="ECO:0008006" key="4">
    <source>
        <dbReference type="Google" id="ProtNLM"/>
    </source>
</evidence>
<evidence type="ECO:0000256" key="1">
    <source>
        <dbReference type="SAM" id="SignalP"/>
    </source>
</evidence>
<gene>
    <name evidence="2" type="ORF">ACFPN2_35785</name>
</gene>
<reference evidence="3" key="1">
    <citation type="journal article" date="2019" name="Int. J. Syst. Evol. Microbiol.">
        <title>The Global Catalogue of Microorganisms (GCM) 10K type strain sequencing project: providing services to taxonomists for standard genome sequencing and annotation.</title>
        <authorList>
            <consortium name="The Broad Institute Genomics Platform"/>
            <consortium name="The Broad Institute Genome Sequencing Center for Infectious Disease"/>
            <person name="Wu L."/>
            <person name="Ma J."/>
        </authorList>
    </citation>
    <scope>NUCLEOTIDE SEQUENCE [LARGE SCALE GENOMIC DNA]</scope>
    <source>
        <strain evidence="3">CGMCC 1.10759</strain>
    </source>
</reference>
<dbReference type="RefSeq" id="WP_380605692.1">
    <property type="nucleotide sequence ID" value="NZ_JBHSDU010000015.1"/>
</dbReference>